<keyword evidence="1" id="KW-1133">Transmembrane helix</keyword>
<sequence length="56" mass="6563">MLPHFTWTEYLLTVAALVTVYYVIVGITFFRQELKSFFNSKNKLWQRADKPPPAGQ</sequence>
<protein>
    <submittedName>
        <fullName evidence="2">Uncharacterized protein</fullName>
    </submittedName>
</protein>
<keyword evidence="1" id="KW-0472">Membrane</keyword>
<feature type="transmembrane region" description="Helical" evidence="1">
    <location>
        <begin position="12"/>
        <end position="30"/>
    </location>
</feature>
<evidence type="ECO:0000313" key="2">
    <source>
        <dbReference type="EMBL" id="MCF2496766.1"/>
    </source>
</evidence>
<organism evidence="2 3">
    <name type="scientific">Dyadobacter chenhuakuii</name>
    <dbReference type="NCBI Taxonomy" id="2909339"/>
    <lineage>
        <taxon>Bacteria</taxon>
        <taxon>Pseudomonadati</taxon>
        <taxon>Bacteroidota</taxon>
        <taxon>Cytophagia</taxon>
        <taxon>Cytophagales</taxon>
        <taxon>Spirosomataceae</taxon>
        <taxon>Dyadobacter</taxon>
    </lineage>
</organism>
<reference evidence="2" key="1">
    <citation type="submission" date="2022-01" db="EMBL/GenBank/DDBJ databases">
        <title>Novel species in genus Dyadobacter.</title>
        <authorList>
            <person name="Ma C."/>
        </authorList>
    </citation>
    <scope>NUCLEOTIDE SEQUENCE</scope>
    <source>
        <strain evidence="2">CY357</strain>
    </source>
</reference>
<dbReference type="RefSeq" id="WP_235176418.1">
    <property type="nucleotide sequence ID" value="NZ_JAKFFV010000002.1"/>
</dbReference>
<accession>A0A9X1TZ04</accession>
<evidence type="ECO:0000256" key="1">
    <source>
        <dbReference type="SAM" id="Phobius"/>
    </source>
</evidence>
<dbReference type="Proteomes" id="UP001139411">
    <property type="component" value="Unassembled WGS sequence"/>
</dbReference>
<dbReference type="AlphaFoldDB" id="A0A9X1TZ04"/>
<comment type="caution">
    <text evidence="2">The sequence shown here is derived from an EMBL/GenBank/DDBJ whole genome shotgun (WGS) entry which is preliminary data.</text>
</comment>
<dbReference type="EMBL" id="JAKFFV010000002">
    <property type="protein sequence ID" value="MCF2496766.1"/>
    <property type="molecule type" value="Genomic_DNA"/>
</dbReference>
<evidence type="ECO:0000313" key="3">
    <source>
        <dbReference type="Proteomes" id="UP001139411"/>
    </source>
</evidence>
<keyword evidence="1" id="KW-0812">Transmembrane</keyword>
<proteinExistence type="predicted"/>
<name>A0A9X1TZ04_9BACT</name>
<gene>
    <name evidence="2" type="ORF">L0661_00505</name>
</gene>